<comment type="caution">
    <text evidence="10">The sequence shown here is derived from an EMBL/GenBank/DDBJ whole genome shotgun (WGS) entry which is preliminary data.</text>
</comment>
<keyword evidence="11" id="KW-1185">Reference proteome</keyword>
<proteinExistence type="inferred from homology"/>
<protein>
    <recommendedName>
        <fullName evidence="6">B-like cyclin</fullName>
    </recommendedName>
</protein>
<organism evidence="10 11">
    <name type="scientific">Quercus rubra</name>
    <name type="common">Northern red oak</name>
    <name type="synonym">Quercus borealis</name>
    <dbReference type="NCBI Taxonomy" id="3512"/>
    <lineage>
        <taxon>Eukaryota</taxon>
        <taxon>Viridiplantae</taxon>
        <taxon>Streptophyta</taxon>
        <taxon>Embryophyta</taxon>
        <taxon>Tracheophyta</taxon>
        <taxon>Spermatophyta</taxon>
        <taxon>Magnoliopsida</taxon>
        <taxon>eudicotyledons</taxon>
        <taxon>Gunneridae</taxon>
        <taxon>Pentapetalae</taxon>
        <taxon>rosids</taxon>
        <taxon>fabids</taxon>
        <taxon>Fagales</taxon>
        <taxon>Fagaceae</taxon>
        <taxon>Quercus</taxon>
    </lineage>
</organism>
<keyword evidence="4 7" id="KW-0195">Cyclin</keyword>
<evidence type="ECO:0000256" key="3">
    <source>
        <dbReference type="ARBA" id="ARBA00022618"/>
    </source>
</evidence>
<dbReference type="Pfam" id="PF02984">
    <property type="entry name" value="Cyclin_C"/>
    <property type="match status" value="1"/>
</dbReference>
<evidence type="ECO:0000256" key="2">
    <source>
        <dbReference type="ARBA" id="ARBA00011177"/>
    </source>
</evidence>
<dbReference type="SMART" id="SM00385">
    <property type="entry name" value="CYCLIN"/>
    <property type="match status" value="2"/>
</dbReference>
<dbReference type="SMART" id="SM01332">
    <property type="entry name" value="Cyclin_C"/>
    <property type="match status" value="1"/>
</dbReference>
<comment type="subunit">
    <text evidence="2">Interacts with the CDC2 protein kinase to form a serine/threonine kinase holoenzyme complex also known as maturation promoting factor (MPF). The cyclin subunit imparts substrate specificity to the complex.</text>
</comment>
<gene>
    <name evidence="10" type="ORF">RGQ29_022535</name>
</gene>
<dbReference type="SUPFAM" id="SSF47954">
    <property type="entry name" value="Cyclin-like"/>
    <property type="match status" value="2"/>
</dbReference>
<keyword evidence="5" id="KW-0131">Cell cycle</keyword>
<accession>A0AAN7F2U9</accession>
<evidence type="ECO:0000313" key="10">
    <source>
        <dbReference type="EMBL" id="KAK4584901.1"/>
    </source>
</evidence>
<dbReference type="FunFam" id="1.10.472.10:FF:000040">
    <property type="entry name" value="D6-type cyclin"/>
    <property type="match status" value="1"/>
</dbReference>
<dbReference type="PANTHER" id="PTHR10177">
    <property type="entry name" value="CYCLINS"/>
    <property type="match status" value="1"/>
</dbReference>
<dbReference type="InterPro" id="IPR004367">
    <property type="entry name" value="Cyclin_C-dom"/>
</dbReference>
<dbReference type="GO" id="GO:0051301">
    <property type="term" value="P:cell division"/>
    <property type="evidence" value="ECO:0007669"/>
    <property type="project" value="UniProtKB-KW"/>
</dbReference>
<evidence type="ECO:0000256" key="4">
    <source>
        <dbReference type="ARBA" id="ARBA00023127"/>
    </source>
</evidence>
<dbReference type="FunFam" id="1.10.472.10:FF:000060">
    <property type="entry name" value="D6-type cyclin"/>
    <property type="match status" value="1"/>
</dbReference>
<dbReference type="InterPro" id="IPR013763">
    <property type="entry name" value="Cyclin-like_dom"/>
</dbReference>
<feature type="domain" description="Cyclin C-terminal" evidence="9">
    <location>
        <begin position="227"/>
        <end position="336"/>
    </location>
</feature>
<evidence type="ECO:0000256" key="6">
    <source>
        <dbReference type="ARBA" id="ARBA00032263"/>
    </source>
</evidence>
<sequence>MAFPYANPRKRLGSASLIGLAYISEQFFRRENQNGDAESLLIHYQLPTMPMSSDYSTPNLYCNEVSDDVVSSNAETCDQDFHATLDFLSDEESSITSVFDSEIDQMLELELLHRLRGNPSIISARKDAVNWMLKVHAYYQFRPETAYLSVNYLDCFLSSHTLPKGKGWPLQLLSVACLALAAKMEETSVPLLLDLQVKEPRFLFKPKTVQRMELFVMANLKWRLRRTTPFDFVHYFIAKLSCLGSPLKDCSQVFSRASDLIISTCQVIDFLDYPPSSIAAAAVLCATDQYQYVDDQELGYFHKRVRKELVKKCYNLMKQTKCILAHVKQKKLQPMPSSTVGVTDAAIGISFNVHKTGVTRT</sequence>
<dbReference type="CDD" id="cd20543">
    <property type="entry name" value="CYCLIN_AtCycD-like_rpt1"/>
    <property type="match status" value="1"/>
</dbReference>
<dbReference type="InterPro" id="IPR039361">
    <property type="entry name" value="Cyclin"/>
</dbReference>
<evidence type="ECO:0000256" key="5">
    <source>
        <dbReference type="ARBA" id="ARBA00023306"/>
    </source>
</evidence>
<dbReference type="Proteomes" id="UP001324115">
    <property type="component" value="Unassembled WGS sequence"/>
</dbReference>
<reference evidence="10 11" key="1">
    <citation type="journal article" date="2023" name="G3 (Bethesda)">
        <title>A haplotype-resolved chromosome-scale genome for Quercus rubra L. provides insights into the genetics of adaptive traits for red oak species.</title>
        <authorList>
            <person name="Kapoor B."/>
            <person name="Jenkins J."/>
            <person name="Schmutz J."/>
            <person name="Zhebentyayeva T."/>
            <person name="Kuelheim C."/>
            <person name="Coggeshall M."/>
            <person name="Heim C."/>
            <person name="Lasky J.R."/>
            <person name="Leites L."/>
            <person name="Islam-Faridi N."/>
            <person name="Romero-Severson J."/>
            <person name="DeLeo V.L."/>
            <person name="Lucas S.M."/>
            <person name="Lazic D."/>
            <person name="Gailing O."/>
            <person name="Carlson J."/>
            <person name="Staton M."/>
        </authorList>
    </citation>
    <scope>NUCLEOTIDE SEQUENCE [LARGE SCALE GENOMIC DNA]</scope>
    <source>
        <strain evidence="10">Pseudo-F2</strain>
    </source>
</reference>
<evidence type="ECO:0000259" key="9">
    <source>
        <dbReference type="SMART" id="SM01332"/>
    </source>
</evidence>
<dbReference type="Pfam" id="PF00134">
    <property type="entry name" value="Cyclin_N"/>
    <property type="match status" value="1"/>
</dbReference>
<dbReference type="InterPro" id="IPR036915">
    <property type="entry name" value="Cyclin-like_sf"/>
</dbReference>
<name>A0AAN7F2U9_QUERU</name>
<dbReference type="Gene3D" id="1.10.472.10">
    <property type="entry name" value="Cyclin-like"/>
    <property type="match status" value="2"/>
</dbReference>
<dbReference type="AlphaFoldDB" id="A0AAN7F2U9"/>
<feature type="domain" description="Cyclin-like" evidence="8">
    <location>
        <begin position="231"/>
        <end position="319"/>
    </location>
</feature>
<evidence type="ECO:0000256" key="7">
    <source>
        <dbReference type="RuleBase" id="RU000383"/>
    </source>
</evidence>
<comment type="similarity">
    <text evidence="1">Belongs to the cyclin family. Cyclin D subfamily.</text>
</comment>
<dbReference type="EMBL" id="JAXUIC010000006">
    <property type="protein sequence ID" value="KAK4584901.1"/>
    <property type="molecule type" value="Genomic_DNA"/>
</dbReference>
<dbReference type="InterPro" id="IPR006671">
    <property type="entry name" value="Cyclin_N"/>
</dbReference>
<evidence type="ECO:0000313" key="11">
    <source>
        <dbReference type="Proteomes" id="UP001324115"/>
    </source>
</evidence>
<dbReference type="CDD" id="cd20544">
    <property type="entry name" value="CYCLIN_AtCycD-like_rpt2"/>
    <property type="match status" value="1"/>
</dbReference>
<evidence type="ECO:0000259" key="8">
    <source>
        <dbReference type="SMART" id="SM00385"/>
    </source>
</evidence>
<keyword evidence="3" id="KW-0132">Cell division</keyword>
<feature type="domain" description="Cyclin-like" evidence="8">
    <location>
        <begin position="130"/>
        <end position="218"/>
    </location>
</feature>
<evidence type="ECO:0000256" key="1">
    <source>
        <dbReference type="ARBA" id="ARBA00009065"/>
    </source>
</evidence>